<dbReference type="InterPro" id="IPR000210">
    <property type="entry name" value="BTB/POZ_dom"/>
</dbReference>
<evidence type="ECO:0000256" key="1">
    <source>
        <dbReference type="SAM" id="MobiDB-lite"/>
    </source>
</evidence>
<dbReference type="AlphaFoldDB" id="A0A5N6TC42"/>
<dbReference type="SMART" id="SM00225">
    <property type="entry name" value="BTB"/>
    <property type="match status" value="1"/>
</dbReference>
<dbReference type="PANTHER" id="PTHR47843">
    <property type="entry name" value="BTB DOMAIN-CONTAINING PROTEIN-RELATED"/>
    <property type="match status" value="1"/>
</dbReference>
<dbReference type="OrthoDB" id="6359816at2759"/>
<protein>
    <submittedName>
        <fullName evidence="3">BTB/POZ protein</fullName>
    </submittedName>
</protein>
<organism evidence="3 4">
    <name type="scientific">Aspergillus pseudotamarii</name>
    <dbReference type="NCBI Taxonomy" id="132259"/>
    <lineage>
        <taxon>Eukaryota</taxon>
        <taxon>Fungi</taxon>
        <taxon>Dikarya</taxon>
        <taxon>Ascomycota</taxon>
        <taxon>Pezizomycotina</taxon>
        <taxon>Eurotiomycetes</taxon>
        <taxon>Eurotiomycetidae</taxon>
        <taxon>Eurotiales</taxon>
        <taxon>Aspergillaceae</taxon>
        <taxon>Aspergillus</taxon>
        <taxon>Aspergillus subgen. Circumdati</taxon>
    </lineage>
</organism>
<feature type="domain" description="BTB" evidence="2">
    <location>
        <begin position="29"/>
        <end position="96"/>
    </location>
</feature>
<evidence type="ECO:0000259" key="2">
    <source>
        <dbReference type="PROSITE" id="PS50097"/>
    </source>
</evidence>
<dbReference type="Proteomes" id="UP000325672">
    <property type="component" value="Unassembled WGS sequence"/>
</dbReference>
<evidence type="ECO:0000313" key="3">
    <source>
        <dbReference type="EMBL" id="KAE8143729.1"/>
    </source>
</evidence>
<accession>A0A5N6TC42</accession>
<name>A0A5N6TC42_ASPPS</name>
<proteinExistence type="predicted"/>
<dbReference type="GeneID" id="43637201"/>
<dbReference type="SUPFAM" id="SSF54695">
    <property type="entry name" value="POZ domain"/>
    <property type="match status" value="1"/>
</dbReference>
<dbReference type="Gene3D" id="3.30.710.10">
    <property type="entry name" value="Potassium Channel Kv1.1, Chain A"/>
    <property type="match status" value="1"/>
</dbReference>
<feature type="region of interest" description="Disordered" evidence="1">
    <location>
        <begin position="105"/>
        <end position="125"/>
    </location>
</feature>
<dbReference type="CDD" id="cd18186">
    <property type="entry name" value="BTB_POZ_ZBTB_KLHL-like"/>
    <property type="match status" value="1"/>
</dbReference>
<keyword evidence="4" id="KW-1185">Reference proteome</keyword>
<gene>
    <name evidence="3" type="ORF">BDV38DRAFT_231989</name>
</gene>
<sequence length="287" mass="32606">MSMEPPPSMSAMSELKDVMRDLLQRGQFTDMEIHCQGITFPVHQAIVCTQSSYFHSAICDGFKESTEKAIHLQDETPATMERVLSFLYLREYSEDGHIVQYQPPSELAMPDNGSDSIIPENEAESPKPMNQAAFNNIEVFIAADKYGIIPLKTLATSKFSQWANANCSSPKFHEVVEKVMTSVPSHESILREVIADVISRHIFDQIQDPEIVHILDSFGCLGSLIIRKLVSNELVRRPNEDDIFRGLVQKINSARRCRHCLKDFNVRLIGREYFYEGFRCAACNTRN</sequence>
<dbReference type="InterPro" id="IPR011333">
    <property type="entry name" value="SKP1/BTB/POZ_sf"/>
</dbReference>
<evidence type="ECO:0000313" key="4">
    <source>
        <dbReference type="Proteomes" id="UP000325672"/>
    </source>
</evidence>
<dbReference type="PANTHER" id="PTHR47843:SF5">
    <property type="entry name" value="BTB_POZ DOMAIN PROTEIN"/>
    <property type="match status" value="1"/>
</dbReference>
<dbReference type="PROSITE" id="PS50097">
    <property type="entry name" value="BTB"/>
    <property type="match status" value="1"/>
</dbReference>
<dbReference type="RefSeq" id="XP_031919792.1">
    <property type="nucleotide sequence ID" value="XM_032052991.1"/>
</dbReference>
<dbReference type="Pfam" id="PF00651">
    <property type="entry name" value="BTB"/>
    <property type="match status" value="1"/>
</dbReference>
<reference evidence="3 4" key="1">
    <citation type="submission" date="2019-04" db="EMBL/GenBank/DDBJ databases">
        <title>Friends and foes A comparative genomics study of 23 Aspergillus species from section Flavi.</title>
        <authorList>
            <consortium name="DOE Joint Genome Institute"/>
            <person name="Kjaerbolling I."/>
            <person name="Vesth T."/>
            <person name="Frisvad J.C."/>
            <person name="Nybo J.L."/>
            <person name="Theobald S."/>
            <person name="Kildgaard S."/>
            <person name="Isbrandt T."/>
            <person name="Kuo A."/>
            <person name="Sato A."/>
            <person name="Lyhne E.K."/>
            <person name="Kogle M.E."/>
            <person name="Wiebenga A."/>
            <person name="Kun R.S."/>
            <person name="Lubbers R.J."/>
            <person name="Makela M.R."/>
            <person name="Barry K."/>
            <person name="Chovatia M."/>
            <person name="Clum A."/>
            <person name="Daum C."/>
            <person name="Haridas S."/>
            <person name="He G."/>
            <person name="LaButti K."/>
            <person name="Lipzen A."/>
            <person name="Mondo S."/>
            <person name="Riley R."/>
            <person name="Salamov A."/>
            <person name="Simmons B.A."/>
            <person name="Magnuson J.K."/>
            <person name="Henrissat B."/>
            <person name="Mortensen U.H."/>
            <person name="Larsen T.O."/>
            <person name="Devries R.P."/>
            <person name="Grigoriev I.V."/>
            <person name="Machida M."/>
            <person name="Baker S.E."/>
            <person name="Andersen M.R."/>
        </authorList>
    </citation>
    <scope>NUCLEOTIDE SEQUENCE [LARGE SCALE GENOMIC DNA]</scope>
    <source>
        <strain evidence="3 4">CBS 117625</strain>
    </source>
</reference>
<dbReference type="EMBL" id="ML743551">
    <property type="protein sequence ID" value="KAE8143729.1"/>
    <property type="molecule type" value="Genomic_DNA"/>
</dbReference>